<keyword evidence="2" id="KW-1185">Reference proteome</keyword>
<evidence type="ECO:0000313" key="2">
    <source>
        <dbReference type="Proteomes" id="UP000192796"/>
    </source>
</evidence>
<reference evidence="1 2" key="1">
    <citation type="submission" date="2016-03" db="EMBL/GenBank/DDBJ databases">
        <title>Niastella vici sp. nov., isolated from farmland soil.</title>
        <authorList>
            <person name="Chen L."/>
            <person name="Wang D."/>
            <person name="Yang S."/>
            <person name="Wang G."/>
        </authorList>
    </citation>
    <scope>NUCLEOTIDE SEQUENCE [LARGE SCALE GENOMIC DNA]</scope>
    <source>
        <strain evidence="1 2">DJ57</strain>
    </source>
</reference>
<dbReference type="RefSeq" id="WP_081147802.1">
    <property type="nucleotide sequence ID" value="NZ_LVYD01000045.1"/>
</dbReference>
<sequence length="75" mass="8699">MKNNSNKKLHQLLAPKESSSLRMVYKNEDVINDDYKPAGKEINPSQTKAPNKLFVKEPLPLFNDYRFKAKDHDPL</sequence>
<name>A0A1V9FYU7_9BACT</name>
<dbReference type="AlphaFoldDB" id="A0A1V9FYU7"/>
<dbReference type="Proteomes" id="UP000192796">
    <property type="component" value="Unassembled WGS sequence"/>
</dbReference>
<protein>
    <submittedName>
        <fullName evidence="1">Uncharacterized protein</fullName>
    </submittedName>
</protein>
<gene>
    <name evidence="1" type="ORF">A3860_24680</name>
</gene>
<organism evidence="1 2">
    <name type="scientific">Niastella vici</name>
    <dbReference type="NCBI Taxonomy" id="1703345"/>
    <lineage>
        <taxon>Bacteria</taxon>
        <taxon>Pseudomonadati</taxon>
        <taxon>Bacteroidota</taxon>
        <taxon>Chitinophagia</taxon>
        <taxon>Chitinophagales</taxon>
        <taxon>Chitinophagaceae</taxon>
        <taxon>Niastella</taxon>
    </lineage>
</organism>
<dbReference type="OrthoDB" id="678893at2"/>
<accession>A0A1V9FYU7</accession>
<evidence type="ECO:0000313" key="1">
    <source>
        <dbReference type="EMBL" id="OQP63539.1"/>
    </source>
</evidence>
<dbReference type="EMBL" id="LVYD01000045">
    <property type="protein sequence ID" value="OQP63539.1"/>
    <property type="molecule type" value="Genomic_DNA"/>
</dbReference>
<comment type="caution">
    <text evidence="1">The sequence shown here is derived from an EMBL/GenBank/DDBJ whole genome shotgun (WGS) entry which is preliminary data.</text>
</comment>
<proteinExistence type="predicted"/>